<evidence type="ECO:0000313" key="4">
    <source>
        <dbReference type="Proteomes" id="UP000276770"/>
    </source>
</evidence>
<organism evidence="3 4">
    <name type="scientific">Falsibacillus albus</name>
    <dbReference type="NCBI Taxonomy" id="2478915"/>
    <lineage>
        <taxon>Bacteria</taxon>
        <taxon>Bacillati</taxon>
        <taxon>Bacillota</taxon>
        <taxon>Bacilli</taxon>
        <taxon>Bacillales</taxon>
        <taxon>Bacillaceae</taxon>
        <taxon>Falsibacillus</taxon>
    </lineage>
</organism>
<keyword evidence="1" id="KW-0732">Signal</keyword>
<dbReference type="Gene3D" id="3.20.20.370">
    <property type="entry name" value="Glycoside hydrolase/deacetylase"/>
    <property type="match status" value="1"/>
</dbReference>
<name>A0A3L7K497_9BACI</name>
<evidence type="ECO:0000256" key="1">
    <source>
        <dbReference type="ARBA" id="ARBA00022729"/>
    </source>
</evidence>
<proteinExistence type="predicted"/>
<sequence length="397" mass="45490">MGKMKYIITVGLFVLLGLIFTEKASAAENVSFQVQKKTDISINIAGEEIKAGILLPNVEYFGDKKENQLLVPFSNVYESVSLDDSIITKESNDPAELSKSKEMIITKRQIVVFDDDKSQHPIGIINRNIRYAAVSSDNPNWLKIYFSGKTGYILKKFTEEDHGIPVLMYHHILKNSENVNFQNNMTVSYDSFNEQMDYLKNGGFRTIDLDVLENYLKFHQNLTGRVVVLTFDDGLLSTIHYAYPILKENHFRATDFVIGSRLYQHSLPFNSDSLQYMGFNDIRSNKDVFSYESHTFAMHLRDRDTFEPYLQYKSGEDIVEDLKKWNQFTGIHARYLAYPWGQTNKTAEKAASEAGIHMAFTTETGNVNIGDPLLLLKRQGISRYHSMAAFIEKVENE</sequence>
<dbReference type="PANTHER" id="PTHR34216">
    <property type="match status" value="1"/>
</dbReference>
<accession>A0A3L7K497</accession>
<evidence type="ECO:0000259" key="2">
    <source>
        <dbReference type="PROSITE" id="PS51677"/>
    </source>
</evidence>
<comment type="caution">
    <text evidence="3">The sequence shown here is derived from an EMBL/GenBank/DDBJ whole genome shotgun (WGS) entry which is preliminary data.</text>
</comment>
<dbReference type="PROSITE" id="PS51677">
    <property type="entry name" value="NODB"/>
    <property type="match status" value="1"/>
</dbReference>
<dbReference type="Pfam" id="PF01522">
    <property type="entry name" value="Polysacc_deac_1"/>
    <property type="match status" value="1"/>
</dbReference>
<dbReference type="EMBL" id="RCVZ01000003">
    <property type="protein sequence ID" value="RLQ96841.1"/>
    <property type="molecule type" value="Genomic_DNA"/>
</dbReference>
<dbReference type="GO" id="GO:0005975">
    <property type="term" value="P:carbohydrate metabolic process"/>
    <property type="evidence" value="ECO:0007669"/>
    <property type="project" value="InterPro"/>
</dbReference>
<dbReference type="OrthoDB" id="9778320at2"/>
<evidence type="ECO:0000313" key="3">
    <source>
        <dbReference type="EMBL" id="RLQ96841.1"/>
    </source>
</evidence>
<dbReference type="AlphaFoldDB" id="A0A3L7K497"/>
<dbReference type="InterPro" id="IPR011330">
    <property type="entry name" value="Glyco_hydro/deAcase_b/a-brl"/>
</dbReference>
<keyword evidence="4" id="KW-1185">Reference proteome</keyword>
<dbReference type="SUPFAM" id="SSF88713">
    <property type="entry name" value="Glycoside hydrolase/deacetylase"/>
    <property type="match status" value="1"/>
</dbReference>
<protein>
    <recommendedName>
        <fullName evidence="2">NodB homology domain-containing protein</fullName>
    </recommendedName>
</protein>
<reference evidence="3 4" key="1">
    <citation type="submission" date="2018-10" db="EMBL/GenBank/DDBJ databases">
        <title>Falsibacillus sp. genome draft.</title>
        <authorList>
            <person name="Shi S."/>
        </authorList>
    </citation>
    <scope>NUCLEOTIDE SEQUENCE [LARGE SCALE GENOMIC DNA]</scope>
    <source>
        <strain evidence="3 4">GY 10110</strain>
    </source>
</reference>
<dbReference type="Proteomes" id="UP000276770">
    <property type="component" value="Unassembled WGS sequence"/>
</dbReference>
<dbReference type="PANTHER" id="PTHR34216:SF13">
    <property type="entry name" value="XYLANASE_CHITIN DEACETYLASE"/>
    <property type="match status" value="1"/>
</dbReference>
<gene>
    <name evidence="3" type="ORF">D9X91_07010</name>
</gene>
<dbReference type="GO" id="GO:0016810">
    <property type="term" value="F:hydrolase activity, acting on carbon-nitrogen (but not peptide) bonds"/>
    <property type="evidence" value="ECO:0007669"/>
    <property type="project" value="InterPro"/>
</dbReference>
<feature type="domain" description="NodB homology" evidence="2">
    <location>
        <begin position="225"/>
        <end position="397"/>
    </location>
</feature>
<dbReference type="InterPro" id="IPR051398">
    <property type="entry name" value="Polysacch_Deacetylase"/>
</dbReference>
<dbReference type="InterPro" id="IPR002509">
    <property type="entry name" value="NODB_dom"/>
</dbReference>